<proteinExistence type="predicted"/>
<feature type="non-terminal residue" evidence="1">
    <location>
        <position position="59"/>
    </location>
</feature>
<evidence type="ECO:0000313" key="1">
    <source>
        <dbReference type="EMBL" id="CAF5164469.1"/>
    </source>
</evidence>
<dbReference type="EMBL" id="CAJOBI010299113">
    <property type="protein sequence ID" value="CAF5164469.1"/>
    <property type="molecule type" value="Genomic_DNA"/>
</dbReference>
<dbReference type="AlphaFoldDB" id="A0A8S3GM89"/>
<organism evidence="1 2">
    <name type="scientific">Rotaria magnacalcarata</name>
    <dbReference type="NCBI Taxonomy" id="392030"/>
    <lineage>
        <taxon>Eukaryota</taxon>
        <taxon>Metazoa</taxon>
        <taxon>Spiralia</taxon>
        <taxon>Gnathifera</taxon>
        <taxon>Rotifera</taxon>
        <taxon>Eurotatoria</taxon>
        <taxon>Bdelloidea</taxon>
        <taxon>Philodinida</taxon>
        <taxon>Philodinidae</taxon>
        <taxon>Rotaria</taxon>
    </lineage>
</organism>
<reference evidence="1" key="1">
    <citation type="submission" date="2021-02" db="EMBL/GenBank/DDBJ databases">
        <authorList>
            <person name="Nowell W R."/>
        </authorList>
    </citation>
    <scope>NUCLEOTIDE SEQUENCE</scope>
</reference>
<gene>
    <name evidence="1" type="ORF">SMN809_LOCUS64848</name>
</gene>
<accession>A0A8S3GM89</accession>
<dbReference type="Proteomes" id="UP000676336">
    <property type="component" value="Unassembled WGS sequence"/>
</dbReference>
<comment type="caution">
    <text evidence="1">The sequence shown here is derived from an EMBL/GenBank/DDBJ whole genome shotgun (WGS) entry which is preliminary data.</text>
</comment>
<sequence length="59" mass="6338">MAKSLSNKSIASSSDNIERKAINSAGSIGSLYDASRDRLISEMDNGYQGEWSNSSPLVQ</sequence>
<name>A0A8S3GM89_9BILA</name>
<evidence type="ECO:0000313" key="2">
    <source>
        <dbReference type="Proteomes" id="UP000676336"/>
    </source>
</evidence>
<protein>
    <submittedName>
        <fullName evidence="1">Uncharacterized protein</fullName>
    </submittedName>
</protein>